<dbReference type="Pfam" id="PF05256">
    <property type="entry name" value="UPF0223"/>
    <property type="match status" value="1"/>
</dbReference>
<reference evidence="1 2" key="1">
    <citation type="submission" date="2024-06" db="EMBL/GenBank/DDBJ databases">
        <title>Genomic Encyclopedia of Type Strains, Phase IV (KMG-IV): sequencing the most valuable type-strain genomes for metagenomic binning, comparative biology and taxonomic classification.</title>
        <authorList>
            <person name="Goeker M."/>
        </authorList>
    </citation>
    <scope>NUCLEOTIDE SEQUENCE [LARGE SCALE GENOMIC DNA]</scope>
    <source>
        <strain evidence="1 2">DSM 28303</strain>
    </source>
</reference>
<gene>
    <name evidence="1" type="ORF">ABID29_001094</name>
</gene>
<keyword evidence="2" id="KW-1185">Reference proteome</keyword>
<dbReference type="InterPro" id="IPR023324">
    <property type="entry name" value="BH2638-like_sf"/>
</dbReference>
<name>A0ABV2FHD3_9STRE</name>
<comment type="caution">
    <text evidence="1">The sequence shown here is derived from an EMBL/GenBank/DDBJ whole genome shotgun (WGS) entry which is preliminary data.</text>
</comment>
<dbReference type="SUPFAM" id="SSF158504">
    <property type="entry name" value="BH2638-like"/>
    <property type="match status" value="1"/>
</dbReference>
<evidence type="ECO:0000313" key="1">
    <source>
        <dbReference type="EMBL" id="MET3557981.1"/>
    </source>
</evidence>
<proteinExistence type="predicted"/>
<dbReference type="Gene3D" id="1.10.220.80">
    <property type="entry name" value="BH2638-like"/>
    <property type="match status" value="1"/>
</dbReference>
<dbReference type="InterPro" id="IPR007920">
    <property type="entry name" value="UPF0223"/>
</dbReference>
<organism evidence="1 2">
    <name type="scientific">Streptococcus rupicaprae</name>
    <dbReference type="NCBI Taxonomy" id="759619"/>
    <lineage>
        <taxon>Bacteria</taxon>
        <taxon>Bacillati</taxon>
        <taxon>Bacillota</taxon>
        <taxon>Bacilli</taxon>
        <taxon>Lactobacillales</taxon>
        <taxon>Streptococcaceae</taxon>
        <taxon>Streptococcus</taxon>
    </lineage>
</organism>
<dbReference type="Proteomes" id="UP001549122">
    <property type="component" value="Unassembled WGS sequence"/>
</dbReference>
<protein>
    <submittedName>
        <fullName evidence="1">Uncharacterized protein YktA (UPF0223 family)</fullName>
    </submittedName>
</protein>
<dbReference type="NCBIfam" id="NF003353">
    <property type="entry name" value="PRK04387.1"/>
    <property type="match status" value="1"/>
</dbReference>
<evidence type="ECO:0000313" key="2">
    <source>
        <dbReference type="Proteomes" id="UP001549122"/>
    </source>
</evidence>
<dbReference type="EMBL" id="JBEPLO010000010">
    <property type="protein sequence ID" value="MET3557981.1"/>
    <property type="molecule type" value="Genomic_DNA"/>
</dbReference>
<sequence length="75" mass="8401">MTSVLSFLNQVEAAYEGGVEALKVLETYRQFKTVVPSKGEERQIDRDFEAVSGYSTYRVVQAAREQGRGKIRLGS</sequence>
<accession>A0ABV2FHD3</accession>
<dbReference type="PIRSF" id="PIRSF037260">
    <property type="entry name" value="UPF0223"/>
    <property type="match status" value="1"/>
</dbReference>